<dbReference type="Gene3D" id="3.40.50.2000">
    <property type="entry name" value="Glycogen Phosphorylase B"/>
    <property type="match status" value="2"/>
</dbReference>
<protein>
    <submittedName>
        <fullName evidence="4">Glycosyl transferase group 1</fullName>
    </submittedName>
</protein>
<name>A0A1N7ST72_9BURK</name>
<dbReference type="GO" id="GO:0009103">
    <property type="term" value="P:lipopolysaccharide biosynthetic process"/>
    <property type="evidence" value="ECO:0007669"/>
    <property type="project" value="TreeGrafter"/>
</dbReference>
<dbReference type="EMBL" id="CYGY02000075">
    <property type="protein sequence ID" value="SIT50147.1"/>
    <property type="molecule type" value="Genomic_DNA"/>
</dbReference>
<evidence type="ECO:0000259" key="3">
    <source>
        <dbReference type="Pfam" id="PF13439"/>
    </source>
</evidence>
<dbReference type="AlphaFoldDB" id="A0A1N7ST72"/>
<sequence>MRDGFAFTGPLPIRMKLLYDLNSLRPPRSGVGYYTQHLLEGLFDRDDVEELGGWIGSNYYDRSGVTDLISGHDALEAGAQFSEGLKASLLRAARSLPGVYHGRTVWRRIKSASLRAEYARRGFIYHETNFVASPYAGPSVVTIHDLSHHHFPKFHPQAAVDYLDRNLPDTLKQVCKVIAVSEYTRRDTIEVYGLPEDKVVAIPLGVEPCFQPHREEECESVLADLGLRYRGFILSVCTLQPRKNLPRLVSAFSKLPADMRDAFPLVLIGADGWMNTALLRDIERLAQAKQAILPGYVPRETLLKLYASAAVFAYPSLFEGFGLPVAEAMASGVAVLTSNTTSLPEVAAGAALEVDPHSIDDIEAGLERLLNNEALRATLIAKGLARASQLTWDTTVRRTYDVYRSIAA</sequence>
<evidence type="ECO:0000313" key="4">
    <source>
        <dbReference type="EMBL" id="SIT50147.1"/>
    </source>
</evidence>
<gene>
    <name evidence="4" type="ORF">BN2476_750090</name>
</gene>
<keyword evidence="1 4" id="KW-0808">Transferase</keyword>
<accession>A0A1N7ST72</accession>
<dbReference type="Pfam" id="PF00534">
    <property type="entry name" value="Glycos_transf_1"/>
    <property type="match status" value="1"/>
</dbReference>
<dbReference type="Proteomes" id="UP000195569">
    <property type="component" value="Unassembled WGS sequence"/>
</dbReference>
<dbReference type="SUPFAM" id="SSF53756">
    <property type="entry name" value="UDP-Glycosyltransferase/glycogen phosphorylase"/>
    <property type="match status" value="1"/>
</dbReference>
<dbReference type="PANTHER" id="PTHR46401:SF2">
    <property type="entry name" value="GLYCOSYLTRANSFERASE WBBK-RELATED"/>
    <property type="match status" value="1"/>
</dbReference>
<comment type="caution">
    <text evidence="4">The sequence shown here is derived from an EMBL/GenBank/DDBJ whole genome shotgun (WGS) entry which is preliminary data.</text>
</comment>
<dbReference type="InterPro" id="IPR028098">
    <property type="entry name" value="Glyco_trans_4-like_N"/>
</dbReference>
<keyword evidence="5" id="KW-1185">Reference proteome</keyword>
<organism evidence="4 5">
    <name type="scientific">Paraburkholderia piptadeniae</name>
    <dbReference type="NCBI Taxonomy" id="1701573"/>
    <lineage>
        <taxon>Bacteria</taxon>
        <taxon>Pseudomonadati</taxon>
        <taxon>Pseudomonadota</taxon>
        <taxon>Betaproteobacteria</taxon>
        <taxon>Burkholderiales</taxon>
        <taxon>Burkholderiaceae</taxon>
        <taxon>Paraburkholderia</taxon>
    </lineage>
</organism>
<dbReference type="InterPro" id="IPR001296">
    <property type="entry name" value="Glyco_trans_1"/>
</dbReference>
<evidence type="ECO:0000259" key="2">
    <source>
        <dbReference type="Pfam" id="PF00534"/>
    </source>
</evidence>
<proteinExistence type="predicted"/>
<dbReference type="PANTHER" id="PTHR46401">
    <property type="entry name" value="GLYCOSYLTRANSFERASE WBBK-RELATED"/>
    <property type="match status" value="1"/>
</dbReference>
<dbReference type="CDD" id="cd03809">
    <property type="entry name" value="GT4_MtfB-like"/>
    <property type="match status" value="1"/>
</dbReference>
<dbReference type="FunFam" id="3.40.50.2000:FF:000119">
    <property type="entry name" value="Glycosyl transferase group 1"/>
    <property type="match status" value="1"/>
</dbReference>
<feature type="domain" description="Glycosyltransferase subfamily 4-like N-terminal" evidence="3">
    <location>
        <begin position="136"/>
        <end position="207"/>
    </location>
</feature>
<evidence type="ECO:0000256" key="1">
    <source>
        <dbReference type="ARBA" id="ARBA00022679"/>
    </source>
</evidence>
<evidence type="ECO:0000313" key="5">
    <source>
        <dbReference type="Proteomes" id="UP000195569"/>
    </source>
</evidence>
<reference evidence="4" key="1">
    <citation type="submission" date="2016-12" db="EMBL/GenBank/DDBJ databases">
        <authorList>
            <person name="Moulin L."/>
        </authorList>
    </citation>
    <scope>NUCLEOTIDE SEQUENCE [LARGE SCALE GENOMIC DNA]</scope>
    <source>
        <strain evidence="4">STM 7183</strain>
    </source>
</reference>
<dbReference type="Pfam" id="PF13439">
    <property type="entry name" value="Glyco_transf_4"/>
    <property type="match status" value="1"/>
</dbReference>
<feature type="domain" description="Glycosyl transferase family 1" evidence="2">
    <location>
        <begin position="232"/>
        <end position="383"/>
    </location>
</feature>
<dbReference type="GO" id="GO:0016757">
    <property type="term" value="F:glycosyltransferase activity"/>
    <property type="evidence" value="ECO:0007669"/>
    <property type="project" value="InterPro"/>
</dbReference>